<evidence type="ECO:0000256" key="3">
    <source>
        <dbReference type="SAM" id="SignalP"/>
    </source>
</evidence>
<evidence type="ECO:0000313" key="4">
    <source>
        <dbReference type="EMBL" id="CAG9857346.1"/>
    </source>
</evidence>
<dbReference type="InterPro" id="IPR003591">
    <property type="entry name" value="Leu-rich_rpt_typical-subtyp"/>
</dbReference>
<dbReference type="InterPro" id="IPR032675">
    <property type="entry name" value="LRR_dom_sf"/>
</dbReference>
<accession>A0A9N9TFY1</accession>
<name>A0A9N9TFY1_PHYSR</name>
<protein>
    <submittedName>
        <fullName evidence="4">Uncharacterized protein</fullName>
    </submittedName>
</protein>
<dbReference type="AlphaFoldDB" id="A0A9N9TFY1"/>
<keyword evidence="3" id="KW-0732">Signal</keyword>
<keyword evidence="2" id="KW-0677">Repeat</keyword>
<organism evidence="4 5">
    <name type="scientific">Phyllotreta striolata</name>
    <name type="common">Striped flea beetle</name>
    <name type="synonym">Crioceris striolata</name>
    <dbReference type="NCBI Taxonomy" id="444603"/>
    <lineage>
        <taxon>Eukaryota</taxon>
        <taxon>Metazoa</taxon>
        <taxon>Ecdysozoa</taxon>
        <taxon>Arthropoda</taxon>
        <taxon>Hexapoda</taxon>
        <taxon>Insecta</taxon>
        <taxon>Pterygota</taxon>
        <taxon>Neoptera</taxon>
        <taxon>Endopterygota</taxon>
        <taxon>Coleoptera</taxon>
        <taxon>Polyphaga</taxon>
        <taxon>Cucujiformia</taxon>
        <taxon>Chrysomeloidea</taxon>
        <taxon>Chrysomelidae</taxon>
        <taxon>Galerucinae</taxon>
        <taxon>Alticini</taxon>
        <taxon>Phyllotreta</taxon>
    </lineage>
</organism>
<keyword evidence="1" id="KW-0433">Leucine-rich repeat</keyword>
<evidence type="ECO:0000313" key="5">
    <source>
        <dbReference type="Proteomes" id="UP001153712"/>
    </source>
</evidence>
<dbReference type="EMBL" id="OU900106">
    <property type="protein sequence ID" value="CAG9857346.1"/>
    <property type="molecule type" value="Genomic_DNA"/>
</dbReference>
<feature type="signal peptide" evidence="3">
    <location>
        <begin position="1"/>
        <end position="28"/>
    </location>
</feature>
<dbReference type="Proteomes" id="UP001153712">
    <property type="component" value="Chromosome 13"/>
</dbReference>
<dbReference type="InterPro" id="IPR001611">
    <property type="entry name" value="Leu-rich_rpt"/>
</dbReference>
<dbReference type="PANTHER" id="PTHR24366:SF96">
    <property type="entry name" value="LEUCINE RICH REPEAT CONTAINING 53"/>
    <property type="match status" value="1"/>
</dbReference>
<reference evidence="4" key="1">
    <citation type="submission" date="2022-01" db="EMBL/GenBank/DDBJ databases">
        <authorList>
            <person name="King R."/>
        </authorList>
    </citation>
    <scope>NUCLEOTIDE SEQUENCE</scope>
</reference>
<evidence type="ECO:0000256" key="2">
    <source>
        <dbReference type="ARBA" id="ARBA00022737"/>
    </source>
</evidence>
<dbReference type="SMART" id="SM00369">
    <property type="entry name" value="LRR_TYP"/>
    <property type="match status" value="6"/>
</dbReference>
<feature type="chain" id="PRO_5040501550" evidence="3">
    <location>
        <begin position="29"/>
        <end position="375"/>
    </location>
</feature>
<dbReference type="OrthoDB" id="676979at2759"/>
<dbReference type="SUPFAM" id="SSF52058">
    <property type="entry name" value="L domain-like"/>
    <property type="match status" value="1"/>
</dbReference>
<dbReference type="PANTHER" id="PTHR24366">
    <property type="entry name" value="IG(IMMUNOGLOBULIN) AND LRR(LEUCINE RICH REPEAT) DOMAINS"/>
    <property type="match status" value="1"/>
</dbReference>
<sequence length="375" mass="42716">MRKNMLSFGVFPAVFLPLFLSLSIAKSAEDVTFRDVTFETYKLYEGPINRTIRSGDKIADFLSKDDFHFVKIKGQNVPVLRRNSLADLRIVSEIVVEESNVEEIQAGFLGNSTDVKLLSLKGNRITSIEYGVFNNLELISIDLTSNKIASIDSRAFDDMPSLITLRLDDNLIADWNPNWFKNTPLLAVISMQRNRLEEIPADAFGNLKGDKRQEDIDFNVSLAFSYNRIKTIHPEAFSGLEKIHSLWFDHNRLDDFDGNLLTGIRVGNLRLNHNEIKCFKSDLDKVLTAENNYIDSNPFDCECLERIKAYSKTSGKKVHIVMAEMDCVSRRIQAKMAALENRLKELKLLNRSPEIAGKKEVEDVEVFDTKKISIK</sequence>
<dbReference type="Pfam" id="PF13855">
    <property type="entry name" value="LRR_8"/>
    <property type="match status" value="1"/>
</dbReference>
<dbReference type="Gene3D" id="3.80.10.10">
    <property type="entry name" value="Ribonuclease Inhibitor"/>
    <property type="match status" value="2"/>
</dbReference>
<gene>
    <name evidence="4" type="ORF">PHYEVI_LOCUS3751</name>
</gene>
<proteinExistence type="predicted"/>
<evidence type="ECO:0000256" key="1">
    <source>
        <dbReference type="ARBA" id="ARBA00022614"/>
    </source>
</evidence>
<keyword evidence="5" id="KW-1185">Reference proteome</keyword>